<keyword evidence="7" id="KW-0520">NAD</keyword>
<evidence type="ECO:0000256" key="1">
    <source>
        <dbReference type="ARBA" id="ARBA00001974"/>
    </source>
</evidence>
<dbReference type="SUPFAM" id="SSF51905">
    <property type="entry name" value="FAD/NAD(P)-binding domain"/>
    <property type="match status" value="1"/>
</dbReference>
<comment type="similarity">
    <text evidence="9">Belongs to the FAD-dependent urate hydroxylase family.</text>
</comment>
<dbReference type="GO" id="GO:0102099">
    <property type="term" value="F:FAD-dependent urate hydroxylase activity"/>
    <property type="evidence" value="ECO:0007669"/>
    <property type="project" value="UniProtKB-EC"/>
</dbReference>
<keyword evidence="8" id="KW-0503">Monooxygenase</keyword>
<evidence type="ECO:0000313" key="14">
    <source>
        <dbReference type="EMBL" id="TGO05553.1"/>
    </source>
</evidence>
<dbReference type="Pfam" id="PF01494">
    <property type="entry name" value="FAD_binding_3"/>
    <property type="match status" value="1"/>
</dbReference>
<sequence length="410" mass="44013">MKIIVVGAGIGGTSAGIALQRLGHEVVIYDRMRENRPVGAALSLWSNGVKVLNWLGLSREVAALGGRMETMSYRDGADGETWCRFPLDPVASATGQRPYPVARADLQELLMRTFGTERIHLGKEVVGLEDDGERVTAHFADGTSDIGDLLLGADGARSLTRDWVNQGGAPIERSYCGYTNYNGLVPADARIGPLTEWTTYVGEGKRCAVMPVAGDRFYFWFDVPQPAGLPYDRTEGKQPLLEAFDGWDAPGVRTLLEAIDPASSLNRVEIWDIDPFHTWVRGRVAILGDAAHNTSPDIGQGACSALEDAFALGILFATNTEGVEDTLLRYQAVRSERAGDLVLRARRRGDETHAFDPAVTQAWYDSLRTQDGAGIIRGIVGNIAGSPVNLGGGVLISSALGGGVDARDGC</sequence>
<comment type="cofactor">
    <cofactor evidence="1">
        <name>FAD</name>
        <dbReference type="ChEBI" id="CHEBI:57692"/>
    </cofactor>
</comment>
<dbReference type="Gene3D" id="3.50.50.60">
    <property type="entry name" value="FAD/NAD(P)-binding domain"/>
    <property type="match status" value="1"/>
</dbReference>
<dbReference type="PANTHER" id="PTHR13789:SF309">
    <property type="entry name" value="PUTATIVE (AFU_ORTHOLOGUE AFUA_6G14510)-RELATED"/>
    <property type="match status" value="1"/>
</dbReference>
<dbReference type="NCBIfam" id="NF033623">
    <property type="entry name" value="urate_HpxO"/>
    <property type="match status" value="1"/>
</dbReference>
<organism evidence="14 15">
    <name type="scientific">Serinibacter arcticus</name>
    <dbReference type="NCBI Taxonomy" id="1655435"/>
    <lineage>
        <taxon>Bacteria</taxon>
        <taxon>Bacillati</taxon>
        <taxon>Actinomycetota</taxon>
        <taxon>Actinomycetes</taxon>
        <taxon>Micrococcales</taxon>
        <taxon>Beutenbergiaceae</taxon>
        <taxon>Serinibacter</taxon>
    </lineage>
</organism>
<accession>A0A4Z1E511</accession>
<reference evidence="14 15" key="1">
    <citation type="submission" date="2018-11" db="EMBL/GenBank/DDBJ databases">
        <title>Complete genome sequencing of the Actinobacteria Serinibacter sp. K3-2.</title>
        <authorList>
            <person name="Rakitin A.L."/>
            <person name="Beletsky A.V."/>
            <person name="Mardanov A.V."/>
            <person name="Ravin N.V."/>
            <person name="Gromova A.S."/>
            <person name="Filippova S.N."/>
            <person name="Gal'Chenko V.F."/>
        </authorList>
    </citation>
    <scope>NUCLEOTIDE SEQUENCE [LARGE SCALE GENOMIC DNA]</scope>
    <source>
        <strain evidence="14 15">K3-2</strain>
    </source>
</reference>
<evidence type="ECO:0000256" key="5">
    <source>
        <dbReference type="ARBA" id="ARBA00022827"/>
    </source>
</evidence>
<dbReference type="InterPro" id="IPR036188">
    <property type="entry name" value="FAD/NAD-bd_sf"/>
</dbReference>
<comment type="caution">
    <text evidence="14">The sequence shown here is derived from an EMBL/GenBank/DDBJ whole genome shotgun (WGS) entry which is preliminary data.</text>
</comment>
<dbReference type="PRINTS" id="PR00420">
    <property type="entry name" value="RNGMNOXGNASE"/>
</dbReference>
<feature type="domain" description="FAD-binding" evidence="13">
    <location>
        <begin position="2"/>
        <end position="342"/>
    </location>
</feature>
<evidence type="ECO:0000256" key="6">
    <source>
        <dbReference type="ARBA" id="ARBA00023002"/>
    </source>
</evidence>
<evidence type="ECO:0000256" key="8">
    <source>
        <dbReference type="ARBA" id="ARBA00023033"/>
    </source>
</evidence>
<keyword evidence="15" id="KW-1185">Reference proteome</keyword>
<evidence type="ECO:0000256" key="9">
    <source>
        <dbReference type="ARBA" id="ARBA00035121"/>
    </source>
</evidence>
<evidence type="ECO:0000259" key="13">
    <source>
        <dbReference type="Pfam" id="PF01494"/>
    </source>
</evidence>
<keyword evidence="5" id="KW-0274">FAD</keyword>
<keyword evidence="4" id="KW-0659">Purine metabolism</keyword>
<evidence type="ECO:0000256" key="4">
    <source>
        <dbReference type="ARBA" id="ARBA00022631"/>
    </source>
</evidence>
<evidence type="ECO:0000256" key="2">
    <source>
        <dbReference type="ARBA" id="ARBA00004705"/>
    </source>
</evidence>
<dbReference type="GO" id="GO:0006144">
    <property type="term" value="P:purine nucleobase metabolic process"/>
    <property type="evidence" value="ECO:0007669"/>
    <property type="project" value="UniProtKB-KW"/>
</dbReference>
<dbReference type="RefSeq" id="WP_135849541.1">
    <property type="nucleotide sequence ID" value="NZ_RHPJ01000002.1"/>
</dbReference>
<comment type="catalytic activity">
    <reaction evidence="12">
        <text>urate + NADH + O2 + H(+) = 5-hydroxyisourate + NAD(+) + H2O</text>
        <dbReference type="Rhea" id="RHEA:27329"/>
        <dbReference type="ChEBI" id="CHEBI:15377"/>
        <dbReference type="ChEBI" id="CHEBI:15378"/>
        <dbReference type="ChEBI" id="CHEBI:15379"/>
        <dbReference type="ChEBI" id="CHEBI:17775"/>
        <dbReference type="ChEBI" id="CHEBI:18072"/>
        <dbReference type="ChEBI" id="CHEBI:57540"/>
        <dbReference type="ChEBI" id="CHEBI:57945"/>
        <dbReference type="EC" id="1.14.13.113"/>
    </reaction>
</comment>
<dbReference type="EC" id="1.14.13.113" evidence="10"/>
<dbReference type="AlphaFoldDB" id="A0A4Z1E511"/>
<comment type="pathway">
    <text evidence="2">Purine metabolism; urate degradation.</text>
</comment>
<evidence type="ECO:0000313" key="15">
    <source>
        <dbReference type="Proteomes" id="UP000297318"/>
    </source>
</evidence>
<evidence type="ECO:0000256" key="11">
    <source>
        <dbReference type="ARBA" id="ARBA00035262"/>
    </source>
</evidence>
<dbReference type="GO" id="GO:0004846">
    <property type="term" value="F:urate oxidase activity"/>
    <property type="evidence" value="ECO:0007669"/>
    <property type="project" value="InterPro"/>
</dbReference>
<dbReference type="InterPro" id="IPR050493">
    <property type="entry name" value="FAD-dep_Monooxygenase_BioMet"/>
</dbReference>
<evidence type="ECO:0000256" key="7">
    <source>
        <dbReference type="ARBA" id="ARBA00023027"/>
    </source>
</evidence>
<dbReference type="Proteomes" id="UP000297318">
    <property type="component" value="Unassembled WGS sequence"/>
</dbReference>
<dbReference type="GO" id="GO:0071949">
    <property type="term" value="F:FAD binding"/>
    <property type="evidence" value="ECO:0007669"/>
    <property type="project" value="InterPro"/>
</dbReference>
<dbReference type="PANTHER" id="PTHR13789">
    <property type="entry name" value="MONOOXYGENASE"/>
    <property type="match status" value="1"/>
</dbReference>
<dbReference type="InterPro" id="IPR002938">
    <property type="entry name" value="FAD-bd"/>
</dbReference>
<evidence type="ECO:0000256" key="10">
    <source>
        <dbReference type="ARBA" id="ARBA00035128"/>
    </source>
</evidence>
<keyword evidence="3" id="KW-0285">Flavoprotein</keyword>
<keyword evidence="6" id="KW-0560">Oxidoreductase</keyword>
<evidence type="ECO:0000256" key="12">
    <source>
        <dbReference type="ARBA" id="ARBA00047521"/>
    </source>
</evidence>
<proteinExistence type="inferred from homology"/>
<protein>
    <recommendedName>
        <fullName evidence="11">FAD-dependent urate hydroxylase</fullName>
        <ecNumber evidence="10">1.14.13.113</ecNumber>
    </recommendedName>
</protein>
<dbReference type="InterPro" id="IPR047712">
    <property type="entry name" value="HpxO"/>
</dbReference>
<gene>
    <name evidence="14" type="ORF">SERN_1557</name>
</gene>
<dbReference type="EMBL" id="RHPJ01000002">
    <property type="protein sequence ID" value="TGO05553.1"/>
    <property type="molecule type" value="Genomic_DNA"/>
</dbReference>
<dbReference type="GO" id="GO:0019628">
    <property type="term" value="P:urate catabolic process"/>
    <property type="evidence" value="ECO:0007669"/>
    <property type="project" value="InterPro"/>
</dbReference>
<evidence type="ECO:0000256" key="3">
    <source>
        <dbReference type="ARBA" id="ARBA00022630"/>
    </source>
</evidence>
<name>A0A4Z1E511_9MICO</name>
<dbReference type="OrthoDB" id="9782160at2"/>